<dbReference type="GO" id="GO:0045047">
    <property type="term" value="P:protein targeting to ER"/>
    <property type="evidence" value="ECO:0007669"/>
    <property type="project" value="TreeGrafter"/>
</dbReference>
<evidence type="ECO:0000256" key="4">
    <source>
        <dbReference type="ARBA" id="ARBA00022692"/>
    </source>
</evidence>
<evidence type="ECO:0000256" key="2">
    <source>
        <dbReference type="ARBA" id="ARBA00007324"/>
    </source>
</evidence>
<evidence type="ECO:0000313" key="10">
    <source>
        <dbReference type="EMBL" id="EGW30696.1"/>
    </source>
</evidence>
<dbReference type="STRING" id="619300.G3ASL0"/>
<dbReference type="AlphaFoldDB" id="G3ASL0"/>
<evidence type="ECO:0000256" key="7">
    <source>
        <dbReference type="ARBA" id="ARBA00023136"/>
    </source>
</evidence>
<dbReference type="OrthoDB" id="29558at2759"/>
<keyword evidence="5" id="KW-0256">Endoplasmic reticulum</keyword>
<evidence type="ECO:0000256" key="5">
    <source>
        <dbReference type="ARBA" id="ARBA00022824"/>
    </source>
</evidence>
<feature type="transmembrane region" description="Helical" evidence="9">
    <location>
        <begin position="72"/>
        <end position="90"/>
    </location>
</feature>
<organism evidence="11">
    <name type="scientific">Spathaspora passalidarum (strain NRRL Y-27907 / 11-Y1)</name>
    <dbReference type="NCBI Taxonomy" id="619300"/>
    <lineage>
        <taxon>Eukaryota</taxon>
        <taxon>Fungi</taxon>
        <taxon>Dikarya</taxon>
        <taxon>Ascomycota</taxon>
        <taxon>Saccharomycotina</taxon>
        <taxon>Pichiomycetes</taxon>
        <taxon>Debaryomycetaceae</taxon>
        <taxon>Spathaspora</taxon>
    </lineage>
</organism>
<reference evidence="10 11" key="1">
    <citation type="journal article" date="2011" name="Proc. Natl. Acad. Sci. U.S.A.">
        <title>Comparative genomics of xylose-fermenting fungi for enhanced biofuel production.</title>
        <authorList>
            <person name="Wohlbach D.J."/>
            <person name="Kuo A."/>
            <person name="Sato T.K."/>
            <person name="Potts K.M."/>
            <person name="Salamov A.A."/>
            <person name="LaButti K.M."/>
            <person name="Sun H."/>
            <person name="Clum A."/>
            <person name="Pangilinan J.L."/>
            <person name="Lindquist E.A."/>
            <person name="Lucas S."/>
            <person name="Lapidus A."/>
            <person name="Jin M."/>
            <person name="Gunawan C."/>
            <person name="Balan V."/>
            <person name="Dale B.E."/>
            <person name="Jeffries T.W."/>
            <person name="Zinkel R."/>
            <person name="Barry K.W."/>
            <person name="Grigoriev I.V."/>
            <person name="Gasch A.P."/>
        </authorList>
    </citation>
    <scope>NUCLEOTIDE SEQUENCE [LARGE SCALE GENOMIC DNA]</scope>
    <source>
        <strain evidence="11">NRRL Y-27907 / 11-Y1</strain>
    </source>
</reference>
<evidence type="ECO:0000256" key="1">
    <source>
        <dbReference type="ARBA" id="ARBA00004477"/>
    </source>
</evidence>
<evidence type="ECO:0000256" key="9">
    <source>
        <dbReference type="SAM" id="Phobius"/>
    </source>
</evidence>
<keyword evidence="7 9" id="KW-0472">Membrane</keyword>
<dbReference type="InParanoid" id="G3ASL0"/>
<dbReference type="FunCoup" id="G3ASL0">
    <property type="interactions" value="79"/>
</dbReference>
<dbReference type="OMA" id="TKYDPIY"/>
<dbReference type="PANTHER" id="PTHR13085">
    <property type="entry name" value="MICROSOMAL SIGNAL PEPTIDASE 25 KDA SUBUNIT"/>
    <property type="match status" value="1"/>
</dbReference>
<dbReference type="PANTHER" id="PTHR13085:SF0">
    <property type="entry name" value="SIGNAL PEPTIDASE COMPLEX SUBUNIT 2"/>
    <property type="match status" value="1"/>
</dbReference>
<proteinExistence type="inferred from homology"/>
<name>G3ASL0_SPAPN</name>
<evidence type="ECO:0000313" key="11">
    <source>
        <dbReference type="Proteomes" id="UP000000709"/>
    </source>
</evidence>
<protein>
    <recommendedName>
        <fullName evidence="3">Signal peptidase complex subunit 2</fullName>
    </recommendedName>
</protein>
<dbReference type="Pfam" id="PF06703">
    <property type="entry name" value="SPC25"/>
    <property type="match status" value="1"/>
</dbReference>
<accession>G3ASL0</accession>
<comment type="subcellular location">
    <subcellularLocation>
        <location evidence="1">Endoplasmic reticulum membrane</location>
        <topology evidence="1">Multi-pass membrane protein</topology>
    </subcellularLocation>
</comment>
<keyword evidence="11" id="KW-1185">Reference proteome</keyword>
<dbReference type="GO" id="GO:0005787">
    <property type="term" value="C:signal peptidase complex"/>
    <property type="evidence" value="ECO:0007669"/>
    <property type="project" value="InterPro"/>
</dbReference>
<dbReference type="eggNOG" id="ENOG502S2C7">
    <property type="taxonomic scope" value="Eukaryota"/>
</dbReference>
<evidence type="ECO:0000256" key="3">
    <source>
        <dbReference type="ARBA" id="ARBA00017057"/>
    </source>
</evidence>
<dbReference type="InterPro" id="IPR009582">
    <property type="entry name" value="Spc2/SPCS2"/>
</dbReference>
<dbReference type="GeneID" id="18871608"/>
<dbReference type="HOGENOM" id="CLU_131066_0_0_1"/>
<dbReference type="Proteomes" id="UP000000709">
    <property type="component" value="Unassembled WGS sequence"/>
</dbReference>
<feature type="transmembrane region" description="Helical" evidence="9">
    <location>
        <begin position="37"/>
        <end position="60"/>
    </location>
</feature>
<dbReference type="EMBL" id="GL996504">
    <property type="protein sequence ID" value="EGW30696.1"/>
    <property type="molecule type" value="Genomic_DNA"/>
</dbReference>
<gene>
    <name evidence="10" type="ORF">SPAPADRAFT_51908</name>
</gene>
<sequence>MSSELKKTNLNSVNDLRQATDDQLGQVMQQFGYEESFALIDIKLGLGVATVVIAGLLFLVDKKFTFKESYNITVISIVLYGFCSGLLYLLNFLNKNVKYTGYNKKGRKVTIATWTANKFDPIYHISVTFGDRKQRVVTSFEFTKFFDVIGFFNRDKFIELLGNEFEKVDKKSL</sequence>
<keyword evidence="4 9" id="KW-0812">Transmembrane</keyword>
<keyword evidence="6 9" id="KW-1133">Transmembrane helix</keyword>
<comment type="similarity">
    <text evidence="2">Belongs to the SPCS2 family.</text>
</comment>
<dbReference type="KEGG" id="spaa:SPAPADRAFT_51908"/>
<dbReference type="GO" id="GO:0006465">
    <property type="term" value="P:signal peptide processing"/>
    <property type="evidence" value="ECO:0007669"/>
    <property type="project" value="InterPro"/>
</dbReference>
<comment type="function">
    <text evidence="8">Component of the signal peptidase complex (SPC) which catalyzes the cleavage of N-terminal signal sequences from nascent proteins as they are translocated into the lumen of the endoplasmic reticulum. Enhances the enzymatic activity of SPC and facilitates the interactions between different components of the translocation site.</text>
</comment>
<dbReference type="RefSeq" id="XP_007376729.1">
    <property type="nucleotide sequence ID" value="XM_007376667.1"/>
</dbReference>
<evidence type="ECO:0000256" key="8">
    <source>
        <dbReference type="ARBA" id="ARBA00045608"/>
    </source>
</evidence>
<evidence type="ECO:0000256" key="6">
    <source>
        <dbReference type="ARBA" id="ARBA00022989"/>
    </source>
</evidence>